<proteinExistence type="predicted"/>
<dbReference type="Proteomes" id="UP000216063">
    <property type="component" value="Unassembled WGS sequence"/>
</dbReference>
<name>A0A255DRS5_9MYCO</name>
<gene>
    <name evidence="2" type="ORF">CG716_05460</name>
</gene>
<feature type="domain" description="LtfC/p132/Gp6 beta-sandwich" evidence="1">
    <location>
        <begin position="11"/>
        <end position="100"/>
    </location>
</feature>
<evidence type="ECO:0000313" key="2">
    <source>
        <dbReference type="EMBL" id="OYN81790.1"/>
    </source>
</evidence>
<keyword evidence="3" id="KW-1185">Reference proteome</keyword>
<reference evidence="2 3" key="1">
    <citation type="submission" date="2017-07" db="EMBL/GenBank/DDBJ databases">
        <title>The new phylogeny of genus Mycobacterium.</title>
        <authorList>
            <person name="Tortoli E."/>
            <person name="Trovato A."/>
            <person name="Cirillo D.M."/>
        </authorList>
    </citation>
    <scope>NUCLEOTIDE SEQUENCE [LARGE SCALE GENOMIC DNA]</scope>
    <source>
        <strain evidence="2 3">ATCC 33027</strain>
    </source>
</reference>
<dbReference type="InterPro" id="IPR055688">
    <property type="entry name" value="LtfC/p132/Gp6_b-sand"/>
</dbReference>
<accession>A0A255DRS5</accession>
<dbReference type="EMBL" id="NOZR01000003">
    <property type="protein sequence ID" value="OYN81790.1"/>
    <property type="molecule type" value="Genomic_DNA"/>
</dbReference>
<evidence type="ECO:0000259" key="1">
    <source>
        <dbReference type="Pfam" id="PF23926"/>
    </source>
</evidence>
<evidence type="ECO:0000313" key="3">
    <source>
        <dbReference type="Proteomes" id="UP000216063"/>
    </source>
</evidence>
<dbReference type="Pfam" id="PF23926">
    <property type="entry name" value="LtfC"/>
    <property type="match status" value="1"/>
</dbReference>
<organism evidence="2 3">
    <name type="scientific">Mycolicibacterium sphagni</name>
    <dbReference type="NCBI Taxonomy" id="1786"/>
    <lineage>
        <taxon>Bacteria</taxon>
        <taxon>Bacillati</taxon>
        <taxon>Actinomycetota</taxon>
        <taxon>Actinomycetes</taxon>
        <taxon>Mycobacteriales</taxon>
        <taxon>Mycobacteriaceae</taxon>
        <taxon>Mycolicibacterium</taxon>
    </lineage>
</organism>
<protein>
    <recommendedName>
        <fullName evidence="1">LtfC/p132/Gp6 beta-sandwich domain-containing protein</fullName>
    </recommendedName>
</protein>
<sequence length="313" mass="33963">MSLSVAPTMMTLALSVGSRLDIPATRLRGIYPPGTVAWLVIEDDAGAELAAFDGDVTATGISFSEDPEDVNDIPHGANFRLFVQRPNEAESVKAYGTVVRAEPRYPLKTTVVSPEDAAKQYTANFQQASVGPKWKSMGGSGLAIHNWGVLGRPNTLGPNYTFNSAASARWLYEMNMDSITVVFRVWSLGAGKMNVLVCGDYALNSYVGIQFDTGPINNRVRVITGAGPLSWHHQGSSVNNTVGNGEYYTLKYFHPGKQIALYKGTNLTPLISWVDESNIVPHGEGFRYTGLSWNTSVLTPGVEPSEWEARDGV</sequence>
<dbReference type="RefSeq" id="WP_094477199.1">
    <property type="nucleotide sequence ID" value="NZ_NOZR01000003.1"/>
</dbReference>
<dbReference type="OrthoDB" id="4764382at2"/>
<dbReference type="AlphaFoldDB" id="A0A255DRS5"/>
<comment type="caution">
    <text evidence="2">The sequence shown here is derived from an EMBL/GenBank/DDBJ whole genome shotgun (WGS) entry which is preliminary data.</text>
</comment>